<dbReference type="Proteomes" id="UP000288669">
    <property type="component" value="Unassembled WGS sequence"/>
</dbReference>
<organism evidence="3 4">
    <name type="scientific">Vagococcus entomophilus</name>
    <dbReference type="NCBI Taxonomy" id="1160095"/>
    <lineage>
        <taxon>Bacteria</taxon>
        <taxon>Bacillati</taxon>
        <taxon>Bacillota</taxon>
        <taxon>Bacilli</taxon>
        <taxon>Lactobacillales</taxon>
        <taxon>Enterococcaceae</taxon>
        <taxon>Vagococcus</taxon>
    </lineage>
</organism>
<evidence type="ECO:0000313" key="4">
    <source>
        <dbReference type="Proteomes" id="UP000288669"/>
    </source>
</evidence>
<evidence type="ECO:0000313" key="3">
    <source>
        <dbReference type="EMBL" id="RSU07863.1"/>
    </source>
</evidence>
<dbReference type="InterPro" id="IPR041295">
    <property type="entry name" value="MapZ_EC1"/>
</dbReference>
<gene>
    <name evidence="3" type="ORF">CBF30_01080</name>
</gene>
<dbReference type="Pfam" id="PF18041">
    <property type="entry name" value="MapZ_EC1"/>
    <property type="match status" value="1"/>
</dbReference>
<keyword evidence="4" id="KW-1185">Reference proteome</keyword>
<comment type="caution">
    <text evidence="3">The sequence shown here is derived from an EMBL/GenBank/DDBJ whole genome shotgun (WGS) entry which is preliminary data.</text>
</comment>
<accession>A0A430AIN0</accession>
<reference evidence="3 4" key="1">
    <citation type="submission" date="2017-05" db="EMBL/GenBank/DDBJ databases">
        <title>Vagococcus spp. assemblies.</title>
        <authorList>
            <person name="Gulvik C.A."/>
        </authorList>
    </citation>
    <scope>NUCLEOTIDE SEQUENCE [LARGE SCALE GENOMIC DNA]</scope>
    <source>
        <strain evidence="3 4">DSM 24756</strain>
    </source>
</reference>
<keyword evidence="1" id="KW-0175">Coiled coil</keyword>
<protein>
    <recommendedName>
        <fullName evidence="2">MapZ extracellular domain-containing protein</fullName>
    </recommendedName>
</protein>
<proteinExistence type="predicted"/>
<evidence type="ECO:0000256" key="1">
    <source>
        <dbReference type="SAM" id="Coils"/>
    </source>
</evidence>
<sequence>MSKKNLVLLFSIIFALLTTSIGWIGFNQKVKKNEVVDTHRSLDFNKKLEQLFTSRKHLFLAENVKKESIRTLQKEMKHTSDLNQKKLVVTAAKKLNLQNRLNQLFDVPIVVGEKLNSQAKIKNNVNENNVAQLKNELLNSESQDEWNKLLLKALDVAFSQVTKKKPDTATIEVAQSAVAAIVQNDSVVQGFTMDEYLKAKNAVALLSDGEEKKSLQEKIKIVQKAMDSMGVSYEK</sequence>
<dbReference type="RefSeq" id="WP_126821898.1">
    <property type="nucleotide sequence ID" value="NZ_JBHLWU010000001.1"/>
</dbReference>
<dbReference type="OrthoDB" id="2200518at2"/>
<name>A0A430AIN0_9ENTE</name>
<evidence type="ECO:0000259" key="2">
    <source>
        <dbReference type="Pfam" id="PF18041"/>
    </source>
</evidence>
<dbReference type="AlphaFoldDB" id="A0A430AIN0"/>
<dbReference type="EMBL" id="NGJZ01000001">
    <property type="protein sequence ID" value="RSU07863.1"/>
    <property type="molecule type" value="Genomic_DNA"/>
</dbReference>
<feature type="coiled-coil region" evidence="1">
    <location>
        <begin position="116"/>
        <end position="143"/>
    </location>
</feature>
<feature type="domain" description="MapZ extracellular" evidence="2">
    <location>
        <begin position="31"/>
        <end position="138"/>
    </location>
</feature>